<organism evidence="1 2">
    <name type="scientific">Leersia perrieri</name>
    <dbReference type="NCBI Taxonomy" id="77586"/>
    <lineage>
        <taxon>Eukaryota</taxon>
        <taxon>Viridiplantae</taxon>
        <taxon>Streptophyta</taxon>
        <taxon>Embryophyta</taxon>
        <taxon>Tracheophyta</taxon>
        <taxon>Spermatophyta</taxon>
        <taxon>Magnoliopsida</taxon>
        <taxon>Liliopsida</taxon>
        <taxon>Poales</taxon>
        <taxon>Poaceae</taxon>
        <taxon>BOP clade</taxon>
        <taxon>Oryzoideae</taxon>
        <taxon>Oryzeae</taxon>
        <taxon>Oryzinae</taxon>
        <taxon>Leersia</taxon>
    </lineage>
</organism>
<evidence type="ECO:0000313" key="2">
    <source>
        <dbReference type="Proteomes" id="UP000032180"/>
    </source>
</evidence>
<dbReference type="AlphaFoldDB" id="A0A0D9XK26"/>
<evidence type="ECO:0000313" key="1">
    <source>
        <dbReference type="EnsemblPlants" id="LPERR10G08160.1"/>
    </source>
</evidence>
<sequence>MSRSGWVLVRNSMDSVDFHCVPVHEDGFSALTGGSMSEPPKLMCACRANAAANTSYNDHNPRRRFLSCACKNDPNKDGGCQDILHHYVDQMVQYCNNASTQAFAEALTILRYDLEQKNKQILNAHQDDAHHSIFC</sequence>
<dbReference type="Gramene" id="LPERR10G08160.1">
    <property type="protein sequence ID" value="LPERR10G08160.1"/>
    <property type="gene ID" value="LPERR10G08160"/>
</dbReference>
<proteinExistence type="predicted"/>
<protein>
    <submittedName>
        <fullName evidence="1">Uncharacterized protein</fullName>
    </submittedName>
</protein>
<reference evidence="1 2" key="1">
    <citation type="submission" date="2012-08" db="EMBL/GenBank/DDBJ databases">
        <title>Oryza genome evolution.</title>
        <authorList>
            <person name="Wing R.A."/>
        </authorList>
    </citation>
    <scope>NUCLEOTIDE SEQUENCE</scope>
</reference>
<reference evidence="2" key="2">
    <citation type="submission" date="2013-12" db="EMBL/GenBank/DDBJ databases">
        <authorList>
            <person name="Yu Y."/>
            <person name="Lee S."/>
            <person name="de Baynast K."/>
            <person name="Wissotski M."/>
            <person name="Liu L."/>
            <person name="Talag J."/>
            <person name="Goicoechea J."/>
            <person name="Angelova A."/>
            <person name="Jetty R."/>
            <person name="Kudrna D."/>
            <person name="Golser W."/>
            <person name="Rivera L."/>
            <person name="Zhang J."/>
            <person name="Wing R."/>
        </authorList>
    </citation>
    <scope>NUCLEOTIDE SEQUENCE</scope>
</reference>
<dbReference type="EnsemblPlants" id="LPERR10G08160.1">
    <property type="protein sequence ID" value="LPERR10G08160.1"/>
    <property type="gene ID" value="LPERR10G08160"/>
</dbReference>
<name>A0A0D9XK26_9ORYZ</name>
<dbReference type="HOGENOM" id="CLU_1888735_0_0_1"/>
<accession>A0A0D9XK26</accession>
<keyword evidence="2" id="KW-1185">Reference proteome</keyword>
<reference evidence="1" key="3">
    <citation type="submission" date="2015-04" db="UniProtKB">
        <authorList>
            <consortium name="EnsemblPlants"/>
        </authorList>
    </citation>
    <scope>IDENTIFICATION</scope>
</reference>
<dbReference type="Proteomes" id="UP000032180">
    <property type="component" value="Chromosome 10"/>
</dbReference>